<name>A0ACB7YIA0_9ERIC</name>
<protein>
    <submittedName>
        <fullName evidence="1">Uncharacterized protein</fullName>
    </submittedName>
</protein>
<dbReference type="EMBL" id="CM037158">
    <property type="protein sequence ID" value="KAH7852540.1"/>
    <property type="molecule type" value="Genomic_DNA"/>
</dbReference>
<comment type="caution">
    <text evidence="1">The sequence shown here is derived from an EMBL/GenBank/DDBJ whole genome shotgun (WGS) entry which is preliminary data.</text>
</comment>
<reference evidence="1 2" key="1">
    <citation type="journal article" date="2021" name="Hortic Res">
        <title>High-quality reference genome and annotation aids understanding of berry development for evergreen blueberry (Vaccinium darrowii).</title>
        <authorList>
            <person name="Yu J."/>
            <person name="Hulse-Kemp A.M."/>
            <person name="Babiker E."/>
            <person name="Staton M."/>
        </authorList>
    </citation>
    <scope>NUCLEOTIDE SEQUENCE [LARGE SCALE GENOMIC DNA]</scope>
    <source>
        <strain evidence="2">cv. NJ 8807/NJ 8810</strain>
        <tissue evidence="1">Young leaf</tissue>
    </source>
</reference>
<gene>
    <name evidence="1" type="ORF">Vadar_026106</name>
</gene>
<sequence length="419" mass="48452">MRRKAFFGEDFDDDHSMDLEDSDGAEDDDPDDEEDYYRDEDEMGNASKWKESLAERTVLRQNVNLEQLVYGKPEKMASIYDQAQTRSEDEGGKDDEFFTPKGEGNEKSSGRVDADNVNVDDCSKLLNVVKPQKLLGMMMMIPNLESFEDLESGQKYESQNARDDLQEEDATKIEERRLKKLALREFFDKLKEEIDLRKQMNLAELNDLDEATRVEIEGYRTGTYLRLEVQDVPFEMVEYFDPFHPVLVGGIGLSEENVGYMQVRLKRHRWHKKVLKTRDPIIVSIGWRRYQSTPIYAIEDRNGRNLAVQNLSNSQSSFRITATASVLECNHATRIVKKIKLVGYPCKIFKKTALIKDMFTSDLEIARFERAAVRTVSGIRGQVKKHYNLDSLYKPIERKMRKFNPLVIPKSLQGALPFA</sequence>
<evidence type="ECO:0000313" key="1">
    <source>
        <dbReference type="EMBL" id="KAH7852540.1"/>
    </source>
</evidence>
<accession>A0ACB7YIA0</accession>
<keyword evidence="2" id="KW-1185">Reference proteome</keyword>
<proteinExistence type="predicted"/>
<evidence type="ECO:0000313" key="2">
    <source>
        <dbReference type="Proteomes" id="UP000828048"/>
    </source>
</evidence>
<organism evidence="1 2">
    <name type="scientific">Vaccinium darrowii</name>
    <dbReference type="NCBI Taxonomy" id="229202"/>
    <lineage>
        <taxon>Eukaryota</taxon>
        <taxon>Viridiplantae</taxon>
        <taxon>Streptophyta</taxon>
        <taxon>Embryophyta</taxon>
        <taxon>Tracheophyta</taxon>
        <taxon>Spermatophyta</taxon>
        <taxon>Magnoliopsida</taxon>
        <taxon>eudicotyledons</taxon>
        <taxon>Gunneridae</taxon>
        <taxon>Pentapetalae</taxon>
        <taxon>asterids</taxon>
        <taxon>Ericales</taxon>
        <taxon>Ericaceae</taxon>
        <taxon>Vaccinioideae</taxon>
        <taxon>Vaccinieae</taxon>
        <taxon>Vaccinium</taxon>
    </lineage>
</organism>
<dbReference type="Proteomes" id="UP000828048">
    <property type="component" value="Chromosome 8"/>
</dbReference>